<evidence type="ECO:0000259" key="6">
    <source>
        <dbReference type="Pfam" id="PF02465"/>
    </source>
</evidence>
<dbReference type="Pfam" id="PF02465">
    <property type="entry name" value="FliD_N"/>
    <property type="match status" value="1"/>
</dbReference>
<comment type="subcellular location">
    <subcellularLocation>
        <location evidence="5">Secreted</location>
    </subcellularLocation>
    <subcellularLocation>
        <location evidence="5">Bacterial flagellum</location>
    </subcellularLocation>
</comment>
<dbReference type="Proteomes" id="UP000011721">
    <property type="component" value="Chromosome"/>
</dbReference>
<dbReference type="InterPro" id="IPR010810">
    <property type="entry name" value="Flagellin_hook_IN_motif"/>
</dbReference>
<dbReference type="InterPro" id="IPR003481">
    <property type="entry name" value="FliD_N"/>
</dbReference>
<dbReference type="GO" id="GO:0009424">
    <property type="term" value="C:bacterial-type flagellum hook"/>
    <property type="evidence" value="ECO:0007669"/>
    <property type="project" value="UniProtKB-UniRule"/>
</dbReference>
<dbReference type="eggNOG" id="COG1345">
    <property type="taxonomic scope" value="Bacteria"/>
</dbReference>
<reference evidence="9" key="1">
    <citation type="journal article" date="2013" name="Stand. Genomic Sci.">
        <title>Complete genome sequence of Desulfocapsa sulfexigens, a marine deltaproteobacterium specialized in disproportionating inorganic sulfur compounds.</title>
        <authorList>
            <person name="Finster K.W."/>
            <person name="Kjeldsen K.U."/>
            <person name="Kube M."/>
            <person name="Reinhardt R."/>
            <person name="Mussmann M."/>
            <person name="Amann R."/>
            <person name="Schreiber L."/>
        </authorList>
    </citation>
    <scope>NUCLEOTIDE SEQUENCE [LARGE SCALE GENOMIC DNA]</scope>
    <source>
        <strain evidence="9">DSM 10523 / SB164P1</strain>
    </source>
</reference>
<evidence type="ECO:0000256" key="5">
    <source>
        <dbReference type="RuleBase" id="RU362066"/>
    </source>
</evidence>
<keyword evidence="5" id="KW-0964">Secreted</keyword>
<evidence type="ECO:0000256" key="4">
    <source>
        <dbReference type="ARBA" id="ARBA00023143"/>
    </source>
</evidence>
<feature type="domain" description="Flagellar hook-associated protein 2 N-terminal" evidence="6">
    <location>
        <begin position="11"/>
        <end position="106"/>
    </location>
</feature>
<name>M1PDH1_DESSD</name>
<evidence type="ECO:0000256" key="1">
    <source>
        <dbReference type="ARBA" id="ARBA00009764"/>
    </source>
</evidence>
<dbReference type="GO" id="GO:0071973">
    <property type="term" value="P:bacterial-type flagellum-dependent cell motility"/>
    <property type="evidence" value="ECO:0007669"/>
    <property type="project" value="TreeGrafter"/>
</dbReference>
<evidence type="ECO:0000256" key="2">
    <source>
        <dbReference type="ARBA" id="ARBA00011255"/>
    </source>
</evidence>
<evidence type="ECO:0000259" key="7">
    <source>
        <dbReference type="Pfam" id="PF07195"/>
    </source>
</evidence>
<dbReference type="HOGENOM" id="CLU_015182_4_1_7"/>
<dbReference type="Pfam" id="PF07195">
    <property type="entry name" value="FliD_C"/>
    <property type="match status" value="1"/>
</dbReference>
<evidence type="ECO:0000313" key="9">
    <source>
        <dbReference type="Proteomes" id="UP000011721"/>
    </source>
</evidence>
<dbReference type="InterPro" id="IPR040026">
    <property type="entry name" value="FliD"/>
</dbReference>
<evidence type="ECO:0000256" key="3">
    <source>
        <dbReference type="ARBA" id="ARBA00023054"/>
    </source>
</evidence>
<comment type="similarity">
    <text evidence="1 5">Belongs to the FliD family.</text>
</comment>
<keyword evidence="4 5" id="KW-0975">Bacterial flagellum</keyword>
<dbReference type="GO" id="GO:0009421">
    <property type="term" value="C:bacterial-type flagellum filament cap"/>
    <property type="evidence" value="ECO:0007669"/>
    <property type="project" value="InterPro"/>
</dbReference>
<keyword evidence="8" id="KW-0282">Flagellum</keyword>
<dbReference type="KEGG" id="dsf:UWK_03113"/>
<dbReference type="GO" id="GO:0005576">
    <property type="term" value="C:extracellular region"/>
    <property type="evidence" value="ECO:0007669"/>
    <property type="project" value="UniProtKB-SubCell"/>
</dbReference>
<dbReference type="GO" id="GO:0007155">
    <property type="term" value="P:cell adhesion"/>
    <property type="evidence" value="ECO:0007669"/>
    <property type="project" value="InterPro"/>
</dbReference>
<proteinExistence type="inferred from homology"/>
<organism evidence="8 9">
    <name type="scientific">Desulfocapsa sulfexigens (strain DSM 10523 / SB164P1)</name>
    <dbReference type="NCBI Taxonomy" id="1167006"/>
    <lineage>
        <taxon>Bacteria</taxon>
        <taxon>Pseudomonadati</taxon>
        <taxon>Thermodesulfobacteriota</taxon>
        <taxon>Desulfobulbia</taxon>
        <taxon>Desulfobulbales</taxon>
        <taxon>Desulfocapsaceae</taxon>
        <taxon>Desulfocapsa</taxon>
    </lineage>
</organism>
<comment type="subunit">
    <text evidence="2 5">Homopentamer.</text>
</comment>
<keyword evidence="3" id="KW-0175">Coiled coil</keyword>
<keyword evidence="8" id="KW-0969">Cilium</keyword>
<dbReference type="RefSeq" id="WP_015405326.1">
    <property type="nucleotide sequence ID" value="NC_020304.1"/>
</dbReference>
<dbReference type="STRING" id="1167006.UWK_03113"/>
<dbReference type="PANTHER" id="PTHR30288:SF0">
    <property type="entry name" value="FLAGELLAR HOOK-ASSOCIATED PROTEIN 2"/>
    <property type="match status" value="1"/>
</dbReference>
<accession>M1PDH1</accession>
<gene>
    <name evidence="8" type="ordered locus">UWK_03113</name>
</gene>
<dbReference type="EMBL" id="CP003985">
    <property type="protein sequence ID" value="AGF79642.1"/>
    <property type="molecule type" value="Genomic_DNA"/>
</dbReference>
<dbReference type="AlphaFoldDB" id="M1PDH1"/>
<keyword evidence="8" id="KW-0966">Cell projection</keyword>
<evidence type="ECO:0000313" key="8">
    <source>
        <dbReference type="EMBL" id="AGF79642.1"/>
    </source>
</evidence>
<dbReference type="OrthoDB" id="9810816at2"/>
<dbReference type="PATRIC" id="fig|1167006.5.peg.3359"/>
<protein>
    <recommendedName>
        <fullName evidence="5">Flagellar hook-associated protein 2</fullName>
        <shortName evidence="5">HAP2</shortName>
    </recommendedName>
    <alternativeName>
        <fullName evidence="5">Flagellar cap protein</fullName>
    </alternativeName>
</protein>
<comment type="function">
    <text evidence="5">Required for morphogenesis and for the elongation of the flagellar filament by facilitating polymerization of the flagellin monomers at the tip of growing filament. Forms a capping structure, which prevents flagellin subunits (transported through the central channel of the flagellum) from leaking out without polymerization at the distal end.</text>
</comment>
<dbReference type="PANTHER" id="PTHR30288">
    <property type="entry name" value="FLAGELLAR CAP/ASSEMBLY PROTEIN FLID"/>
    <property type="match status" value="1"/>
</dbReference>
<keyword evidence="9" id="KW-1185">Reference proteome</keyword>
<feature type="domain" description="Flagellar hook-associated protein 2 C-terminal" evidence="7">
    <location>
        <begin position="209"/>
        <end position="459"/>
    </location>
</feature>
<dbReference type="Pfam" id="PF07196">
    <property type="entry name" value="Flagellin_IN"/>
    <property type="match status" value="1"/>
</dbReference>
<dbReference type="InterPro" id="IPR010809">
    <property type="entry name" value="FliD_C"/>
</dbReference>
<sequence length="478" mass="51922">MAEISFGGLATGLPTEDLVSSLMAIERRPLDRLEADKEYETIRLQAYEQFDAKLEDLRSAAGNLNITSDVQTTSVRLSSEEFITATSNGAREGSYDIAVAQLAQVQKTVSSGYSSETENIFGTGTFAIGAVSLEIDDSNNSLQGLMQAINNVSEDTGVSASIINDGNDSGNYHMVLTGNDASITFSLDYDLKDSEGDAIDLSESNVRTAQQAIAYVDGIEVMSNTNTLTGVIAGVTINLNKESEIITPAADGNPAVYETSTLNVEADTASLKEKISTFVTSYNSVMDWISSGYDVILQTADEASTATEDEERPLSDYLRGDATINDIKRSLQSILSESIGSSGSLQILSEIGISTQSDGTLHINNGKLDEKLDANFDDVVKLLAGEGNNDGVMKKFNSYLVQTTSAVNGMYADKHDRYEDAIRRLDLQISRKEPLMDKIEERIRAQFNAMELLVSNLNAQSDYLTQQMDILSNMYNRN</sequence>